<gene>
    <name evidence="1" type="ORF">SAMN02745130_01014</name>
</gene>
<reference evidence="1 2" key="1">
    <citation type="submission" date="2017-02" db="EMBL/GenBank/DDBJ databases">
        <authorList>
            <person name="Peterson S.W."/>
        </authorList>
    </citation>
    <scope>NUCLEOTIDE SEQUENCE [LARGE SCALE GENOMIC DNA]</scope>
    <source>
        <strain evidence="1 2">ATCC 49788</strain>
    </source>
</reference>
<keyword evidence="2" id="KW-1185">Reference proteome</keyword>
<dbReference type="STRING" id="92487.SAMN02745130_01014"/>
<dbReference type="Proteomes" id="UP000190460">
    <property type="component" value="Unassembled WGS sequence"/>
</dbReference>
<dbReference type="AlphaFoldDB" id="A0A1T4W4S6"/>
<accession>A0A1T4W4S6</accession>
<evidence type="ECO:0000313" key="1">
    <source>
        <dbReference type="EMBL" id="SKA72256.1"/>
    </source>
</evidence>
<protein>
    <submittedName>
        <fullName evidence="1">Uncharacterized protein</fullName>
    </submittedName>
</protein>
<sequence>MVLDYRQLDSIRARTLIERLGDWLLIDGEVLKGIFSYPTVEQILSIEGHAVQGKSMRQLMRQPYLWLHRNDGNYEMGAEVHVLCKSHPSFEMAEFLPSEGALYRVELREQQSDPMDTLGRQWR</sequence>
<name>A0A1T4W4S6_9GAMM</name>
<dbReference type="EMBL" id="FUYB01000003">
    <property type="protein sequence ID" value="SKA72256.1"/>
    <property type="molecule type" value="Genomic_DNA"/>
</dbReference>
<proteinExistence type="predicted"/>
<evidence type="ECO:0000313" key="2">
    <source>
        <dbReference type="Proteomes" id="UP000190460"/>
    </source>
</evidence>
<organism evidence="1 2">
    <name type="scientific">Thiothrix eikelboomii</name>
    <dbReference type="NCBI Taxonomy" id="92487"/>
    <lineage>
        <taxon>Bacteria</taxon>
        <taxon>Pseudomonadati</taxon>
        <taxon>Pseudomonadota</taxon>
        <taxon>Gammaproteobacteria</taxon>
        <taxon>Thiotrichales</taxon>
        <taxon>Thiotrichaceae</taxon>
        <taxon>Thiothrix</taxon>
    </lineage>
</organism>